<gene>
    <name evidence="5" type="ordered locus">Spirs_2971</name>
</gene>
<comment type="similarity">
    <text evidence="1">Belongs to the arsA ATPase family.</text>
</comment>
<dbReference type="RefSeq" id="WP_013255532.1">
    <property type="nucleotide sequence ID" value="NC_014364.1"/>
</dbReference>
<dbReference type="STRING" id="573413.Spirs_2971"/>
<keyword evidence="5" id="KW-0378">Hydrolase</keyword>
<dbReference type="GO" id="GO:0015446">
    <property type="term" value="F:ATPase-coupled arsenite transmembrane transporter activity"/>
    <property type="evidence" value="ECO:0007669"/>
    <property type="project" value="UniProtKB-EC"/>
</dbReference>
<dbReference type="PANTHER" id="PTHR10803:SF3">
    <property type="entry name" value="ATPASE GET3"/>
    <property type="match status" value="1"/>
</dbReference>
<dbReference type="Proteomes" id="UP000002318">
    <property type="component" value="Chromosome"/>
</dbReference>
<dbReference type="EC" id="7.3.2.7" evidence="3"/>
<proteinExistence type="inferred from homology"/>
<evidence type="ECO:0000259" key="4">
    <source>
        <dbReference type="Pfam" id="PF02374"/>
    </source>
</evidence>
<dbReference type="InterPro" id="IPR016300">
    <property type="entry name" value="ATPase_ArsA/GET3"/>
</dbReference>
<dbReference type="OrthoDB" id="9780677at2"/>
<evidence type="ECO:0000256" key="3">
    <source>
        <dbReference type="ARBA" id="ARBA00066752"/>
    </source>
</evidence>
<dbReference type="InterPro" id="IPR025723">
    <property type="entry name" value="ArsA/GET3_ATPase-like"/>
</dbReference>
<protein>
    <recommendedName>
        <fullName evidence="3">arsenite-transporting ATPase</fullName>
        <ecNumber evidence="3">7.3.2.7</ecNumber>
    </recommendedName>
</protein>
<comment type="catalytic activity">
    <reaction evidence="2">
        <text>arsenite(in) + ATP + H2O = arsenite(out) + ADP + phosphate + H(+)</text>
        <dbReference type="Rhea" id="RHEA:11348"/>
        <dbReference type="ChEBI" id="CHEBI:15377"/>
        <dbReference type="ChEBI" id="CHEBI:15378"/>
        <dbReference type="ChEBI" id="CHEBI:29242"/>
        <dbReference type="ChEBI" id="CHEBI:30616"/>
        <dbReference type="ChEBI" id="CHEBI:43474"/>
        <dbReference type="ChEBI" id="CHEBI:456216"/>
        <dbReference type="EC" id="7.3.2.7"/>
    </reaction>
</comment>
<reference evidence="5 6" key="1">
    <citation type="journal article" date="2010" name="Stand. Genomic Sci.">
        <title>Complete genome sequence of Spirochaeta smaragdinae type strain (SEBR 4228).</title>
        <authorList>
            <person name="Mavromatis K."/>
            <person name="Yasawong M."/>
            <person name="Chertkov O."/>
            <person name="Lapidus A."/>
            <person name="Lucas S."/>
            <person name="Nolan M."/>
            <person name="Del Rio T.G."/>
            <person name="Tice H."/>
            <person name="Cheng J.F."/>
            <person name="Pitluck S."/>
            <person name="Liolios K."/>
            <person name="Ivanova N."/>
            <person name="Tapia R."/>
            <person name="Han C."/>
            <person name="Bruce D."/>
            <person name="Goodwin L."/>
            <person name="Pati A."/>
            <person name="Chen A."/>
            <person name="Palaniappan K."/>
            <person name="Land M."/>
            <person name="Hauser L."/>
            <person name="Chang Y.J."/>
            <person name="Jeffries C.D."/>
            <person name="Detter J.C."/>
            <person name="Rohde M."/>
            <person name="Brambilla E."/>
            <person name="Spring S."/>
            <person name="Goker M."/>
            <person name="Sikorski J."/>
            <person name="Woyke T."/>
            <person name="Bristow J."/>
            <person name="Eisen J.A."/>
            <person name="Markowitz V."/>
            <person name="Hugenholtz P."/>
            <person name="Klenk H.P."/>
            <person name="Kyrpides N.C."/>
        </authorList>
    </citation>
    <scope>NUCLEOTIDE SEQUENCE [LARGE SCALE GENOMIC DNA]</scope>
    <source>
        <strain evidence="6">DSM 11293 / JCM 15392 / SEBR 4228</strain>
    </source>
</reference>
<dbReference type="AlphaFoldDB" id="E1R3V2"/>
<dbReference type="InterPro" id="IPR027417">
    <property type="entry name" value="P-loop_NTPase"/>
</dbReference>
<feature type="domain" description="ArsA/GET3 Anion-transporting ATPase-like" evidence="4">
    <location>
        <begin position="3"/>
        <end position="259"/>
    </location>
</feature>
<organism evidence="5 6">
    <name type="scientific">Sediminispirochaeta smaragdinae (strain DSM 11293 / JCM 15392 / SEBR 4228)</name>
    <name type="common">Spirochaeta smaragdinae</name>
    <dbReference type="NCBI Taxonomy" id="573413"/>
    <lineage>
        <taxon>Bacteria</taxon>
        <taxon>Pseudomonadati</taxon>
        <taxon>Spirochaetota</taxon>
        <taxon>Spirochaetia</taxon>
        <taxon>Spirochaetales</taxon>
        <taxon>Spirochaetaceae</taxon>
        <taxon>Sediminispirochaeta</taxon>
    </lineage>
</organism>
<dbReference type="Pfam" id="PF02374">
    <property type="entry name" value="ArsA_ATPase"/>
    <property type="match status" value="1"/>
</dbReference>
<dbReference type="Gene3D" id="3.40.50.300">
    <property type="entry name" value="P-loop containing nucleotide triphosphate hydrolases"/>
    <property type="match status" value="1"/>
</dbReference>
<dbReference type="GO" id="GO:0016887">
    <property type="term" value="F:ATP hydrolysis activity"/>
    <property type="evidence" value="ECO:0007669"/>
    <property type="project" value="InterPro"/>
</dbReference>
<evidence type="ECO:0000256" key="2">
    <source>
        <dbReference type="ARBA" id="ARBA00052296"/>
    </source>
</evidence>
<keyword evidence="6" id="KW-1185">Reference proteome</keyword>
<dbReference type="KEGG" id="ssm:Spirs_2971"/>
<dbReference type="HOGENOM" id="CLU_040761_4_0_12"/>
<sequence length="309" mass="35406">MKRMLFFLGKGGVGKSTISSTAAYRLALNGYRILIISLDPAHNLGDIYEMELSDKRSSVIEGLDAIEIDLQHWVQYYLKSSRDEIISNYNYNLTINLDSYINILKYSPGTEEYAILWAIESLYDKWHDTYDYIVFDTPPTALTLRFLAMPSITRLWVGELSAMREKILKKRQTLTRLNPDAASLKGARKKEDDKVSLQLGAISSRLEKLYRLFTEESYVSVVINDDKLSIAESERIRTELGRLHITLNSLCLNKVLSLDDPHEAIERTFAEFPIFKFISIAGGITSRQQLGQIYIDDLIAHIQRKEIPQ</sequence>
<dbReference type="PANTHER" id="PTHR10803">
    <property type="entry name" value="ARSENICAL PUMP-DRIVING ATPASE ARSENITE-TRANSLOCATING ATPASE"/>
    <property type="match status" value="1"/>
</dbReference>
<evidence type="ECO:0000256" key="1">
    <source>
        <dbReference type="ARBA" id="ARBA00011040"/>
    </source>
</evidence>
<dbReference type="SUPFAM" id="SSF52540">
    <property type="entry name" value="P-loop containing nucleoside triphosphate hydrolases"/>
    <property type="match status" value="1"/>
</dbReference>
<dbReference type="NCBIfam" id="TIGR00345">
    <property type="entry name" value="GET3_arsA_TRC40"/>
    <property type="match status" value="1"/>
</dbReference>
<dbReference type="CDD" id="cd02035">
    <property type="entry name" value="ArsA"/>
    <property type="match status" value="1"/>
</dbReference>
<accession>E1R3V2</accession>
<evidence type="ECO:0000313" key="6">
    <source>
        <dbReference type="Proteomes" id="UP000002318"/>
    </source>
</evidence>
<dbReference type="GO" id="GO:0005524">
    <property type="term" value="F:ATP binding"/>
    <property type="evidence" value="ECO:0007669"/>
    <property type="project" value="InterPro"/>
</dbReference>
<dbReference type="EMBL" id="CP002116">
    <property type="protein sequence ID" value="ADK82073.1"/>
    <property type="molecule type" value="Genomic_DNA"/>
</dbReference>
<dbReference type="eggNOG" id="COG0003">
    <property type="taxonomic scope" value="Bacteria"/>
</dbReference>
<name>E1R3V2_SEDSS</name>
<evidence type="ECO:0000313" key="5">
    <source>
        <dbReference type="EMBL" id="ADK82073.1"/>
    </source>
</evidence>